<proteinExistence type="predicted"/>
<evidence type="ECO:0000256" key="2">
    <source>
        <dbReference type="SAM" id="Phobius"/>
    </source>
</evidence>
<keyword evidence="2" id="KW-1133">Transmembrane helix</keyword>
<name>A0ABQ4JIX1_9ACTN</name>
<protein>
    <recommendedName>
        <fullName evidence="5">DUF4232 domain-containing protein</fullName>
    </recommendedName>
</protein>
<feature type="compositionally biased region" description="Polar residues" evidence="1">
    <location>
        <begin position="133"/>
        <end position="143"/>
    </location>
</feature>
<evidence type="ECO:0000313" key="4">
    <source>
        <dbReference type="Proteomes" id="UP000653076"/>
    </source>
</evidence>
<comment type="caution">
    <text evidence="3">The sequence shown here is derived from an EMBL/GenBank/DDBJ whole genome shotgun (WGS) entry which is preliminary data.</text>
</comment>
<feature type="compositionally biased region" description="Polar residues" evidence="1">
    <location>
        <begin position="96"/>
        <end position="110"/>
    </location>
</feature>
<organism evidence="3 4">
    <name type="scientific">Micromonospora qiuiae</name>
    <dbReference type="NCBI Taxonomy" id="502268"/>
    <lineage>
        <taxon>Bacteria</taxon>
        <taxon>Bacillati</taxon>
        <taxon>Actinomycetota</taxon>
        <taxon>Actinomycetes</taxon>
        <taxon>Micromonosporales</taxon>
        <taxon>Micromonosporaceae</taxon>
        <taxon>Micromonospora</taxon>
    </lineage>
</organism>
<dbReference type="Proteomes" id="UP000653076">
    <property type="component" value="Unassembled WGS sequence"/>
</dbReference>
<evidence type="ECO:0000313" key="3">
    <source>
        <dbReference type="EMBL" id="GIJ30556.1"/>
    </source>
</evidence>
<gene>
    <name evidence="3" type="ORF">Vqi01_57180</name>
</gene>
<dbReference type="EMBL" id="BOPC01000119">
    <property type="protein sequence ID" value="GIJ30556.1"/>
    <property type="molecule type" value="Genomic_DNA"/>
</dbReference>
<feature type="compositionally biased region" description="Low complexity" evidence="1">
    <location>
        <begin position="111"/>
        <end position="132"/>
    </location>
</feature>
<keyword evidence="4" id="KW-1185">Reference proteome</keyword>
<feature type="transmembrane region" description="Helical" evidence="2">
    <location>
        <begin position="59"/>
        <end position="75"/>
    </location>
</feature>
<reference evidence="3 4" key="1">
    <citation type="submission" date="2021-01" db="EMBL/GenBank/DDBJ databases">
        <title>Whole genome shotgun sequence of Verrucosispora qiuiae NBRC 106684.</title>
        <authorList>
            <person name="Komaki H."/>
            <person name="Tamura T."/>
        </authorList>
    </citation>
    <scope>NUCLEOTIDE SEQUENCE [LARGE SCALE GENOMIC DNA]</scope>
    <source>
        <strain evidence="3 4">NBRC 106684</strain>
    </source>
</reference>
<sequence>MTVRAGDGADCREWRIDSDGSWAPRRVVTIRRTRRRYRGGIMRLTVGPLPPAVYWRRRAVVLGAVLLFLVVLLYSCNGPRNGNDATGNGQPDPGVSSGTPEPTGSVLTPQTGSPPSGDAGAGPATPATDPSTEPSTEPNTSNDAPARNQVVDGGTCTDAELSVTAVALPAQVVRGAAVDLHLKVRNRSERTCSRDVGATAQELYIKSGAEVIWSSDTCGTAAGSQVLSFTSGFERSYRVTWNGKDSSRCADELANGPTPPAGTYEVFARVGTKRSQPAKLVLTD</sequence>
<feature type="region of interest" description="Disordered" evidence="1">
    <location>
        <begin position="83"/>
        <end position="152"/>
    </location>
</feature>
<accession>A0ABQ4JIX1</accession>
<keyword evidence="2" id="KW-0812">Transmembrane</keyword>
<keyword evidence="2" id="KW-0472">Membrane</keyword>
<evidence type="ECO:0008006" key="5">
    <source>
        <dbReference type="Google" id="ProtNLM"/>
    </source>
</evidence>
<evidence type="ECO:0000256" key="1">
    <source>
        <dbReference type="SAM" id="MobiDB-lite"/>
    </source>
</evidence>